<feature type="region of interest" description="Disordered" evidence="6">
    <location>
        <begin position="1"/>
        <end position="46"/>
    </location>
</feature>
<evidence type="ECO:0000256" key="2">
    <source>
        <dbReference type="ARBA" id="ARBA00023015"/>
    </source>
</evidence>
<proteinExistence type="predicted"/>
<organism evidence="8 9">
    <name type="scientific">Anisodus tanguticus</name>
    <dbReference type="NCBI Taxonomy" id="243964"/>
    <lineage>
        <taxon>Eukaryota</taxon>
        <taxon>Viridiplantae</taxon>
        <taxon>Streptophyta</taxon>
        <taxon>Embryophyta</taxon>
        <taxon>Tracheophyta</taxon>
        <taxon>Spermatophyta</taxon>
        <taxon>Magnoliopsida</taxon>
        <taxon>eudicotyledons</taxon>
        <taxon>Gunneridae</taxon>
        <taxon>Pentapetalae</taxon>
        <taxon>asterids</taxon>
        <taxon>lamiids</taxon>
        <taxon>Solanales</taxon>
        <taxon>Solanaceae</taxon>
        <taxon>Solanoideae</taxon>
        <taxon>Hyoscyameae</taxon>
        <taxon>Anisodus</taxon>
    </lineage>
</organism>
<dbReference type="GO" id="GO:0003700">
    <property type="term" value="F:DNA-binding transcription factor activity"/>
    <property type="evidence" value="ECO:0007669"/>
    <property type="project" value="InterPro"/>
</dbReference>
<evidence type="ECO:0000256" key="3">
    <source>
        <dbReference type="ARBA" id="ARBA00023125"/>
    </source>
</evidence>
<keyword evidence="9" id="KW-1185">Reference proteome</keyword>
<dbReference type="PROSITE" id="PS00036">
    <property type="entry name" value="BZIP_BASIC"/>
    <property type="match status" value="1"/>
</dbReference>
<evidence type="ECO:0000256" key="1">
    <source>
        <dbReference type="ARBA" id="ARBA00004123"/>
    </source>
</evidence>
<dbReference type="InterPro" id="IPR045314">
    <property type="entry name" value="bZIP_plant_GBF1"/>
</dbReference>
<keyword evidence="5" id="KW-0539">Nucleus</keyword>
<evidence type="ECO:0000256" key="6">
    <source>
        <dbReference type="SAM" id="MobiDB-lite"/>
    </source>
</evidence>
<dbReference type="GO" id="GO:0046983">
    <property type="term" value="F:protein dimerization activity"/>
    <property type="evidence" value="ECO:0007669"/>
    <property type="project" value="UniProtKB-ARBA"/>
</dbReference>
<dbReference type="GO" id="GO:0003677">
    <property type="term" value="F:DNA binding"/>
    <property type="evidence" value="ECO:0007669"/>
    <property type="project" value="UniProtKB-KW"/>
</dbReference>
<dbReference type="EMBL" id="JAVYJV010000023">
    <property type="protein sequence ID" value="KAK4339736.1"/>
    <property type="molecule type" value="Genomic_DNA"/>
</dbReference>
<dbReference type="PANTHER" id="PTHR35702">
    <property type="entry name" value="EXPRESSED PROTEIN"/>
    <property type="match status" value="1"/>
</dbReference>
<dbReference type="FunFam" id="1.20.5.170:FF:000020">
    <property type="entry name" value="BZIP transcription factor"/>
    <property type="match status" value="1"/>
</dbReference>
<dbReference type="InterPro" id="IPR046347">
    <property type="entry name" value="bZIP_sf"/>
</dbReference>
<gene>
    <name evidence="8" type="ORF">RND71_041198</name>
</gene>
<dbReference type="Gene3D" id="1.20.5.170">
    <property type="match status" value="1"/>
</dbReference>
<reference evidence="8" key="1">
    <citation type="submission" date="2023-12" db="EMBL/GenBank/DDBJ databases">
        <title>Genome assembly of Anisodus tanguticus.</title>
        <authorList>
            <person name="Wang Y.-J."/>
        </authorList>
    </citation>
    <scope>NUCLEOTIDE SEQUENCE</scope>
    <source>
        <strain evidence="8">KB-2021</strain>
        <tissue evidence="8">Leaf</tissue>
    </source>
</reference>
<dbReference type="GO" id="GO:0005634">
    <property type="term" value="C:nucleus"/>
    <property type="evidence" value="ECO:0007669"/>
    <property type="project" value="UniProtKB-SubCell"/>
</dbReference>
<keyword evidence="2" id="KW-0805">Transcription regulation</keyword>
<evidence type="ECO:0000313" key="8">
    <source>
        <dbReference type="EMBL" id="KAK4339736.1"/>
    </source>
</evidence>
<feature type="compositionally biased region" description="Basic and acidic residues" evidence="6">
    <location>
        <begin position="15"/>
        <end position="25"/>
    </location>
</feature>
<evidence type="ECO:0000256" key="4">
    <source>
        <dbReference type="ARBA" id="ARBA00023163"/>
    </source>
</evidence>
<dbReference type="PROSITE" id="PS50217">
    <property type="entry name" value="BZIP"/>
    <property type="match status" value="1"/>
</dbReference>
<dbReference type="SUPFAM" id="SSF57959">
    <property type="entry name" value="Leucine zipper domain"/>
    <property type="match status" value="1"/>
</dbReference>
<feature type="domain" description="BZIP" evidence="7">
    <location>
        <begin position="23"/>
        <end position="75"/>
    </location>
</feature>
<protein>
    <recommendedName>
        <fullName evidence="7">BZIP domain-containing protein</fullName>
    </recommendedName>
</protein>
<dbReference type="Pfam" id="PF00170">
    <property type="entry name" value="bZIP_1"/>
    <property type="match status" value="1"/>
</dbReference>
<sequence>MSALRQSASSSASEDDQRYAGMDEKKRKRMISNRESARRSRMKKQKLLQDLTGEVSRLQGANKNIVAKIEETTERYAICAAQNNVLRAQAMELTDRLRYLNDVINSTGLAVYIAADPLLKPLQTPCSMQPIASSGFPENKEVNGRSTLLDTLGVWGGVGNSDALSCRIPHYRSYDNLEAQPHILLGIRKNSLTGDRAEGFSKTTALPTKVEVRSAYTLPSPDPTLWISLGLCIQEGANGGYYVLGLSNSVLYLGKYFNLWDVPFCTHATGYFYAQSGCISLPALVSSRGYFEALFLVFFGLELSSHVERASNSEIETALTDAIAQGMAAKEAAKLGSERNKNCKTGRATNQAHCWSDYFCRMGFFEALYLGSTTTEGVLRGSGTLFGAYWVGYLGEQTMGRFGYLVGGELGSWVGGKVGLMVYDLVNGVDHLLAFLQLKEIEVDGTVSDELYKETIAESSEVPKDSYYSESTTYTSSVCEVF</sequence>
<dbReference type="InterPro" id="IPR004827">
    <property type="entry name" value="bZIP"/>
</dbReference>
<evidence type="ECO:0000259" key="7">
    <source>
        <dbReference type="PROSITE" id="PS50217"/>
    </source>
</evidence>
<dbReference type="CDD" id="cd14702">
    <property type="entry name" value="bZIP_plant_GBF1"/>
    <property type="match status" value="1"/>
</dbReference>
<comment type="caution">
    <text evidence="8">The sequence shown here is derived from an EMBL/GenBank/DDBJ whole genome shotgun (WGS) entry which is preliminary data.</text>
</comment>
<evidence type="ECO:0000256" key="5">
    <source>
        <dbReference type="ARBA" id="ARBA00023242"/>
    </source>
</evidence>
<accession>A0AAE1QUS7</accession>
<evidence type="ECO:0000313" key="9">
    <source>
        <dbReference type="Proteomes" id="UP001291623"/>
    </source>
</evidence>
<dbReference type="SMART" id="SM00338">
    <property type="entry name" value="BRLZ"/>
    <property type="match status" value="1"/>
</dbReference>
<keyword evidence="4" id="KW-0804">Transcription</keyword>
<dbReference type="PANTHER" id="PTHR35702:SF1">
    <property type="entry name" value="EXPRESSED PROTEIN"/>
    <property type="match status" value="1"/>
</dbReference>
<name>A0AAE1QUS7_9SOLA</name>
<keyword evidence="3" id="KW-0238">DNA-binding</keyword>
<dbReference type="Proteomes" id="UP001291623">
    <property type="component" value="Unassembled WGS sequence"/>
</dbReference>
<dbReference type="AlphaFoldDB" id="A0AAE1QUS7"/>
<comment type="subcellular location">
    <subcellularLocation>
        <location evidence="1">Nucleus</location>
    </subcellularLocation>
</comment>